<protein>
    <submittedName>
        <fullName evidence="1">Uncharacterized protein</fullName>
    </submittedName>
</protein>
<accession>A0A2I0L0Q3</accession>
<sequence length="129" mass="13267">MWTLVGAHMRAFGSPGLGVSTFPWGRVTDTLENVIPCLGIRGKSHGSVRESGDSVECLEECSGARACTFGELGARGVRLECTGGTRAGAQGARDPDSASRACGLARGCAGVRAGAHYSPESDDSSPVMH</sequence>
<organism evidence="1 2">
    <name type="scientific">Punica granatum</name>
    <name type="common">Pomegranate</name>
    <dbReference type="NCBI Taxonomy" id="22663"/>
    <lineage>
        <taxon>Eukaryota</taxon>
        <taxon>Viridiplantae</taxon>
        <taxon>Streptophyta</taxon>
        <taxon>Embryophyta</taxon>
        <taxon>Tracheophyta</taxon>
        <taxon>Spermatophyta</taxon>
        <taxon>Magnoliopsida</taxon>
        <taxon>eudicotyledons</taxon>
        <taxon>Gunneridae</taxon>
        <taxon>Pentapetalae</taxon>
        <taxon>rosids</taxon>
        <taxon>malvids</taxon>
        <taxon>Myrtales</taxon>
        <taxon>Lythraceae</taxon>
        <taxon>Punica</taxon>
    </lineage>
</organism>
<keyword evidence="2" id="KW-1185">Reference proteome</keyword>
<reference evidence="1 2" key="1">
    <citation type="submission" date="2017-11" db="EMBL/GenBank/DDBJ databases">
        <title>De-novo sequencing of pomegranate (Punica granatum L.) genome.</title>
        <authorList>
            <person name="Akparov Z."/>
            <person name="Amiraslanov A."/>
            <person name="Hajiyeva S."/>
            <person name="Abbasov M."/>
            <person name="Kaur K."/>
            <person name="Hamwieh A."/>
            <person name="Solovyev V."/>
            <person name="Salamov A."/>
            <person name="Braich B."/>
            <person name="Kosarev P."/>
            <person name="Mahmoud A."/>
            <person name="Hajiyev E."/>
            <person name="Babayeva S."/>
            <person name="Izzatullayeva V."/>
            <person name="Mammadov A."/>
            <person name="Mammadov A."/>
            <person name="Sharifova S."/>
            <person name="Ojaghi J."/>
            <person name="Eynullazada K."/>
            <person name="Bayramov B."/>
            <person name="Abdulazimova A."/>
            <person name="Shahmuradov I."/>
        </authorList>
    </citation>
    <scope>NUCLEOTIDE SEQUENCE [LARGE SCALE GENOMIC DNA]</scope>
    <source>
        <strain evidence="2">cv. AG2017</strain>
        <tissue evidence="1">Leaf</tissue>
    </source>
</reference>
<evidence type="ECO:0000313" key="2">
    <source>
        <dbReference type="Proteomes" id="UP000233551"/>
    </source>
</evidence>
<proteinExistence type="predicted"/>
<evidence type="ECO:0000313" key="1">
    <source>
        <dbReference type="EMBL" id="PKI74291.1"/>
    </source>
</evidence>
<name>A0A2I0L0Q3_PUNGR</name>
<dbReference type="AlphaFoldDB" id="A0A2I0L0Q3"/>
<dbReference type="EMBL" id="PGOL01000215">
    <property type="protein sequence ID" value="PKI74291.1"/>
    <property type="molecule type" value="Genomic_DNA"/>
</dbReference>
<comment type="caution">
    <text evidence="1">The sequence shown here is derived from an EMBL/GenBank/DDBJ whole genome shotgun (WGS) entry which is preliminary data.</text>
</comment>
<gene>
    <name evidence="1" type="ORF">CRG98_005316</name>
</gene>
<dbReference type="Proteomes" id="UP000233551">
    <property type="component" value="Unassembled WGS sequence"/>
</dbReference>